<evidence type="ECO:0000256" key="1">
    <source>
        <dbReference type="SAM" id="MobiDB-lite"/>
    </source>
</evidence>
<evidence type="ECO:0008006" key="4">
    <source>
        <dbReference type="Google" id="ProtNLM"/>
    </source>
</evidence>
<feature type="compositionally biased region" description="Basic and acidic residues" evidence="1">
    <location>
        <begin position="92"/>
        <end position="109"/>
    </location>
</feature>
<name>A0AAQ3QR86_9LILI</name>
<gene>
    <name evidence="2" type="ORF">Cni_G27277</name>
</gene>
<organism evidence="2 3">
    <name type="scientific">Canna indica</name>
    <name type="common">Indian-shot</name>
    <dbReference type="NCBI Taxonomy" id="4628"/>
    <lineage>
        <taxon>Eukaryota</taxon>
        <taxon>Viridiplantae</taxon>
        <taxon>Streptophyta</taxon>
        <taxon>Embryophyta</taxon>
        <taxon>Tracheophyta</taxon>
        <taxon>Spermatophyta</taxon>
        <taxon>Magnoliopsida</taxon>
        <taxon>Liliopsida</taxon>
        <taxon>Zingiberales</taxon>
        <taxon>Cannaceae</taxon>
        <taxon>Canna</taxon>
    </lineage>
</organism>
<evidence type="ECO:0000313" key="3">
    <source>
        <dbReference type="Proteomes" id="UP001327560"/>
    </source>
</evidence>
<dbReference type="PANTHER" id="PTHR33130">
    <property type="entry name" value="PUTATIVE (DUF1639)-RELATED"/>
    <property type="match status" value="1"/>
</dbReference>
<dbReference type="EMBL" id="CP136898">
    <property type="protein sequence ID" value="WOL18481.1"/>
    <property type="molecule type" value="Genomic_DNA"/>
</dbReference>
<dbReference type="AlphaFoldDB" id="A0AAQ3QR86"/>
<reference evidence="2 3" key="1">
    <citation type="submission" date="2023-10" db="EMBL/GenBank/DDBJ databases">
        <title>Chromosome-scale genome assembly provides insights into flower coloration mechanisms of Canna indica.</title>
        <authorList>
            <person name="Li C."/>
        </authorList>
    </citation>
    <scope>NUCLEOTIDE SEQUENCE [LARGE SCALE GENOMIC DNA]</scope>
    <source>
        <tissue evidence="2">Flower</tissue>
    </source>
</reference>
<dbReference type="Proteomes" id="UP001327560">
    <property type="component" value="Chromosome 9"/>
</dbReference>
<feature type="region of interest" description="Disordered" evidence="1">
    <location>
        <begin position="1"/>
        <end position="120"/>
    </location>
</feature>
<sequence>MMMTVEEKEGIAGTSRGLGMEHLAASLPPPPPPPPLSQPRRLHNFSFPTLSWGGQRFLRCSKLPEGGGTASQPADQNHRTPRMKSSPGRPSPSDRERREAETRPREAEKIPSFAAVAEADRPWNLRTRRAACNAPAEEPNGNHGSACPGAPSMEKINFSVKALRRSDESEKVEMVKFSVSLSRAEIEEDFLAIKGTKPPRRPKKRVKIVQRELDSLFPGLWLSEITPDTYKIDEKCEAG</sequence>
<keyword evidence="3" id="KW-1185">Reference proteome</keyword>
<dbReference type="InterPro" id="IPR012438">
    <property type="entry name" value="DUF1639"/>
</dbReference>
<feature type="compositionally biased region" description="Basic and acidic residues" evidence="1">
    <location>
        <begin position="1"/>
        <end position="10"/>
    </location>
</feature>
<evidence type="ECO:0000313" key="2">
    <source>
        <dbReference type="EMBL" id="WOL18481.1"/>
    </source>
</evidence>
<dbReference type="PANTHER" id="PTHR33130:SF43">
    <property type="entry name" value="OS01G0688600 PROTEIN"/>
    <property type="match status" value="1"/>
</dbReference>
<dbReference type="Pfam" id="PF07797">
    <property type="entry name" value="DUF1639"/>
    <property type="match status" value="1"/>
</dbReference>
<accession>A0AAQ3QR86</accession>
<proteinExistence type="predicted"/>
<feature type="compositionally biased region" description="Pro residues" evidence="1">
    <location>
        <begin position="27"/>
        <end position="37"/>
    </location>
</feature>
<protein>
    <recommendedName>
        <fullName evidence="4">DUF1639 family protein</fullName>
    </recommendedName>
</protein>